<feature type="domain" description="Acyltransferase 3" evidence="3">
    <location>
        <begin position="18"/>
        <end position="336"/>
    </location>
</feature>
<dbReference type="RefSeq" id="WP_143986523.1">
    <property type="nucleotide sequence ID" value="NZ_CP041692.1"/>
</dbReference>
<gene>
    <name evidence="4" type="ORF">FOE78_12165</name>
</gene>
<feature type="transmembrane region" description="Helical" evidence="2">
    <location>
        <begin position="62"/>
        <end position="83"/>
    </location>
</feature>
<feature type="transmembrane region" description="Helical" evidence="2">
    <location>
        <begin position="223"/>
        <end position="241"/>
    </location>
</feature>
<proteinExistence type="predicted"/>
<dbReference type="OrthoDB" id="9807745at2"/>
<evidence type="ECO:0000256" key="2">
    <source>
        <dbReference type="SAM" id="Phobius"/>
    </source>
</evidence>
<keyword evidence="2" id="KW-1133">Transmembrane helix</keyword>
<dbReference type="Proteomes" id="UP000319263">
    <property type="component" value="Chromosome"/>
</dbReference>
<keyword evidence="2" id="KW-0472">Membrane</keyword>
<feature type="transmembrane region" description="Helical" evidence="2">
    <location>
        <begin position="195"/>
        <end position="216"/>
    </location>
</feature>
<keyword evidence="2" id="KW-0812">Transmembrane</keyword>
<protein>
    <submittedName>
        <fullName evidence="4">Acyltransferase</fullName>
    </submittedName>
</protein>
<dbReference type="PANTHER" id="PTHR23028">
    <property type="entry name" value="ACETYLTRANSFERASE"/>
    <property type="match status" value="1"/>
</dbReference>
<dbReference type="PANTHER" id="PTHR23028:SF53">
    <property type="entry name" value="ACYL_TRANSF_3 DOMAIN-CONTAINING PROTEIN"/>
    <property type="match status" value="1"/>
</dbReference>
<feature type="transmembrane region" description="Helical" evidence="2">
    <location>
        <begin position="146"/>
        <end position="166"/>
    </location>
</feature>
<reference evidence="4 5" key="1">
    <citation type="submission" date="2019-07" db="EMBL/GenBank/DDBJ databases">
        <title>Microlunatus dokdonensis sp. nov. isolated from the rhizospheric soil of the wild plant Elymus tsukushiensis.</title>
        <authorList>
            <person name="Ghim S.-Y."/>
            <person name="Hwang Y.-J."/>
            <person name="Son J.-S."/>
            <person name="Shin J.-H."/>
        </authorList>
    </citation>
    <scope>NUCLEOTIDE SEQUENCE [LARGE SCALE GENOMIC DNA]</scope>
    <source>
        <strain evidence="4 5">KUDC0627</strain>
    </source>
</reference>
<feature type="transmembrane region" description="Helical" evidence="2">
    <location>
        <begin position="319"/>
        <end position="340"/>
    </location>
</feature>
<keyword evidence="5" id="KW-1185">Reference proteome</keyword>
<organism evidence="4 5">
    <name type="scientific">Microlunatus elymi</name>
    <dbReference type="NCBI Taxonomy" id="2596828"/>
    <lineage>
        <taxon>Bacteria</taxon>
        <taxon>Bacillati</taxon>
        <taxon>Actinomycetota</taxon>
        <taxon>Actinomycetes</taxon>
        <taxon>Propionibacteriales</taxon>
        <taxon>Propionibacteriaceae</taxon>
        <taxon>Microlunatus</taxon>
    </lineage>
</organism>
<evidence type="ECO:0000313" key="4">
    <source>
        <dbReference type="EMBL" id="QDP96560.1"/>
    </source>
</evidence>
<evidence type="ECO:0000259" key="3">
    <source>
        <dbReference type="Pfam" id="PF01757"/>
    </source>
</evidence>
<accession>A0A516PZG7</accession>
<feature type="transmembrane region" description="Helical" evidence="2">
    <location>
        <begin position="286"/>
        <end position="307"/>
    </location>
</feature>
<dbReference type="InterPro" id="IPR002656">
    <property type="entry name" value="Acyl_transf_3_dom"/>
</dbReference>
<dbReference type="GO" id="GO:0016020">
    <property type="term" value="C:membrane"/>
    <property type="evidence" value="ECO:0007669"/>
    <property type="project" value="TreeGrafter"/>
</dbReference>
<feature type="region of interest" description="Disordered" evidence="1">
    <location>
        <begin position="363"/>
        <end position="385"/>
    </location>
</feature>
<dbReference type="GO" id="GO:0016747">
    <property type="term" value="F:acyltransferase activity, transferring groups other than amino-acyl groups"/>
    <property type="evidence" value="ECO:0007669"/>
    <property type="project" value="InterPro"/>
</dbReference>
<evidence type="ECO:0000313" key="5">
    <source>
        <dbReference type="Proteomes" id="UP000319263"/>
    </source>
</evidence>
<keyword evidence="4" id="KW-0808">Transferase</keyword>
<feature type="transmembrane region" description="Helical" evidence="2">
    <location>
        <begin position="253"/>
        <end position="274"/>
    </location>
</feature>
<keyword evidence="4" id="KW-0012">Acyltransferase</keyword>
<dbReference type="EMBL" id="CP041692">
    <property type="protein sequence ID" value="QDP96560.1"/>
    <property type="molecule type" value="Genomic_DNA"/>
</dbReference>
<dbReference type="InterPro" id="IPR050879">
    <property type="entry name" value="Acyltransferase_3"/>
</dbReference>
<feature type="transmembrane region" description="Helical" evidence="2">
    <location>
        <begin position="95"/>
        <end position="116"/>
    </location>
</feature>
<dbReference type="Pfam" id="PF01757">
    <property type="entry name" value="Acyl_transf_3"/>
    <property type="match status" value="1"/>
</dbReference>
<dbReference type="AlphaFoldDB" id="A0A516PZG7"/>
<evidence type="ECO:0000256" key="1">
    <source>
        <dbReference type="SAM" id="MobiDB-lite"/>
    </source>
</evidence>
<dbReference type="KEGG" id="mik:FOE78_12165"/>
<feature type="transmembrane region" description="Helical" evidence="2">
    <location>
        <begin position="173"/>
        <end position="189"/>
    </location>
</feature>
<sequence>MVTATVQGLASRAQGRLRGLDGLRFIAAAGVVAYHYTGKAIGYWGHVAPAAKFPSLNELTRYGFIGVEFFFMISGFVILMTAYGRGVEDFVASRFSRLFPAYWAAVVITVVLQLFWHSGRGLKPVEVFVNFTMMQEGFNIVNAQGAFWTLWVELKFYLLIGIFVLAGITRKRVIAFALIWPVFGQLAAATHESLLVSLLVPTYAPYFAIGMLLYLIYRDGGDIVVWLGVALNLVWCVHHISNYAPKVSKLVGAPVSPMVLSIIVVIMVAAIWSVSAGPLAIIDWRWLTVAGALTYPLYLIHGQFGFFVIDQLHNVLHPYIALLVAFLVSLGLAAALHYGVENTLHYRLRSTVRAALNKVGRTAEVKPKRGNPAPHPEVAPGVSAE</sequence>
<dbReference type="GO" id="GO:0009103">
    <property type="term" value="P:lipopolysaccharide biosynthetic process"/>
    <property type="evidence" value="ECO:0007669"/>
    <property type="project" value="TreeGrafter"/>
</dbReference>
<name>A0A516PZG7_9ACTN</name>